<dbReference type="OrthoDB" id="459938at2"/>
<keyword evidence="7" id="KW-1185">Reference proteome</keyword>
<dbReference type="AlphaFoldDB" id="A0A5B9VYN7"/>
<dbReference type="InterPro" id="IPR038081">
    <property type="entry name" value="CalX-like_sf"/>
</dbReference>
<evidence type="ECO:0000256" key="4">
    <source>
        <dbReference type="ARBA" id="ARBA00023065"/>
    </source>
</evidence>
<evidence type="ECO:0000313" key="7">
    <source>
        <dbReference type="Proteomes" id="UP000324233"/>
    </source>
</evidence>
<dbReference type="InterPro" id="IPR013320">
    <property type="entry name" value="ConA-like_dom_sf"/>
</dbReference>
<dbReference type="GO" id="GO:0016020">
    <property type="term" value="C:membrane"/>
    <property type="evidence" value="ECO:0007669"/>
    <property type="project" value="InterPro"/>
</dbReference>
<feature type="domain" description="Calx-beta" evidence="5">
    <location>
        <begin position="264"/>
        <end position="363"/>
    </location>
</feature>
<keyword evidence="4" id="KW-0813">Transport</keyword>
<name>A0A5B9VYN7_9BACT</name>
<dbReference type="Pfam" id="PF03160">
    <property type="entry name" value="Calx-beta"/>
    <property type="match status" value="1"/>
</dbReference>
<evidence type="ECO:0000259" key="5">
    <source>
        <dbReference type="SMART" id="SM00237"/>
    </source>
</evidence>
<dbReference type="GO" id="GO:0007154">
    <property type="term" value="P:cell communication"/>
    <property type="evidence" value="ECO:0007669"/>
    <property type="project" value="InterPro"/>
</dbReference>
<gene>
    <name evidence="6" type="ORF">OJF2_19200</name>
</gene>
<dbReference type="SUPFAM" id="SSF49899">
    <property type="entry name" value="Concanavalin A-like lectins/glucanases"/>
    <property type="match status" value="1"/>
</dbReference>
<dbReference type="Gene3D" id="2.60.120.200">
    <property type="match status" value="1"/>
</dbReference>
<proteinExistence type="predicted"/>
<dbReference type="Gene3D" id="2.60.40.2030">
    <property type="match status" value="1"/>
</dbReference>
<reference evidence="6 7" key="1">
    <citation type="submission" date="2019-08" db="EMBL/GenBank/DDBJ databases">
        <title>Deep-cultivation of Planctomycetes and their phenomic and genomic characterization uncovers novel biology.</title>
        <authorList>
            <person name="Wiegand S."/>
            <person name="Jogler M."/>
            <person name="Boedeker C."/>
            <person name="Pinto D."/>
            <person name="Vollmers J."/>
            <person name="Rivas-Marin E."/>
            <person name="Kohn T."/>
            <person name="Peeters S.H."/>
            <person name="Heuer A."/>
            <person name="Rast P."/>
            <person name="Oberbeckmann S."/>
            <person name="Bunk B."/>
            <person name="Jeske O."/>
            <person name="Meyerdierks A."/>
            <person name="Storesund J.E."/>
            <person name="Kallscheuer N."/>
            <person name="Luecker S."/>
            <person name="Lage O.M."/>
            <person name="Pohl T."/>
            <person name="Merkel B.J."/>
            <person name="Hornburger P."/>
            <person name="Mueller R.-W."/>
            <person name="Bruemmer F."/>
            <person name="Labrenz M."/>
            <person name="Spormann A.M."/>
            <person name="Op den Camp H."/>
            <person name="Overmann J."/>
            <person name="Amann R."/>
            <person name="Jetten M.S.M."/>
            <person name="Mascher T."/>
            <person name="Medema M.H."/>
            <person name="Devos D.P."/>
            <person name="Kaster A.-K."/>
            <person name="Ovreas L."/>
            <person name="Rohde M."/>
            <person name="Galperin M.Y."/>
            <person name="Jogler C."/>
        </authorList>
    </citation>
    <scope>NUCLEOTIDE SEQUENCE [LARGE SCALE GENOMIC DNA]</scope>
    <source>
        <strain evidence="6 7">OJF2</strain>
    </source>
</reference>
<keyword evidence="4" id="KW-0406">Ion transport</keyword>
<accession>A0A5B9VYN7</accession>
<keyword evidence="2" id="KW-0677">Repeat</keyword>
<organism evidence="6 7">
    <name type="scientific">Aquisphaera giovannonii</name>
    <dbReference type="NCBI Taxonomy" id="406548"/>
    <lineage>
        <taxon>Bacteria</taxon>
        <taxon>Pseudomonadati</taxon>
        <taxon>Planctomycetota</taxon>
        <taxon>Planctomycetia</taxon>
        <taxon>Isosphaerales</taxon>
        <taxon>Isosphaeraceae</taxon>
        <taxon>Aquisphaera</taxon>
    </lineage>
</organism>
<dbReference type="SUPFAM" id="SSF141072">
    <property type="entry name" value="CalX-like"/>
    <property type="match status" value="1"/>
</dbReference>
<dbReference type="SMART" id="SM00237">
    <property type="entry name" value="Calx_beta"/>
    <property type="match status" value="1"/>
</dbReference>
<dbReference type="Proteomes" id="UP000324233">
    <property type="component" value="Chromosome"/>
</dbReference>
<dbReference type="KEGG" id="agv:OJF2_19200"/>
<dbReference type="EMBL" id="CP042997">
    <property type="protein sequence ID" value="QEH33418.1"/>
    <property type="molecule type" value="Genomic_DNA"/>
</dbReference>
<evidence type="ECO:0000256" key="1">
    <source>
        <dbReference type="ARBA" id="ARBA00022729"/>
    </source>
</evidence>
<evidence type="ECO:0000256" key="3">
    <source>
        <dbReference type="ARBA" id="ARBA00022837"/>
    </source>
</evidence>
<dbReference type="RefSeq" id="WP_148593275.1">
    <property type="nucleotide sequence ID" value="NZ_CP042997.1"/>
</dbReference>
<dbReference type="PANTHER" id="PTHR11878">
    <property type="entry name" value="SODIUM/CALCIUM EXCHANGER"/>
    <property type="match status" value="1"/>
</dbReference>
<evidence type="ECO:0000313" key="6">
    <source>
        <dbReference type="EMBL" id="QEH33418.1"/>
    </source>
</evidence>
<keyword evidence="1" id="KW-0732">Signal</keyword>
<dbReference type="GO" id="GO:0030001">
    <property type="term" value="P:metal ion transport"/>
    <property type="evidence" value="ECO:0007669"/>
    <property type="project" value="TreeGrafter"/>
</dbReference>
<dbReference type="InterPro" id="IPR003644">
    <property type="entry name" value="Calx_beta"/>
</dbReference>
<protein>
    <submittedName>
        <fullName evidence="6">Calx-beta domain protein</fullName>
    </submittedName>
</protein>
<dbReference type="PANTHER" id="PTHR11878:SF65">
    <property type="entry name" value="NA_CA-EXCHANGE PROTEIN, ISOFORM G"/>
    <property type="match status" value="1"/>
</dbReference>
<dbReference type="InterPro" id="IPR051171">
    <property type="entry name" value="CaCA"/>
</dbReference>
<sequence length="521" mass="53753">MINIIRQFRASGRIAVMEGRVVGAVTRARPRRARGLVEMEVLEDRRLLSTVQTFDGGGTPYAAGQIGGPPPATVTPGGPSGSFMRLATTPTNAIAGNNNSISFATSDPGTFNSVTAQWDFRVTQTIPGQRGTGMSFALLNTTNYGTSGTAASVTPQQGLYDGSFGFGFDTTNNTVYASQNSGIVTAVSVPSGLDLASGQFIHATATIDFQHATVSLTLTPSSTGTAVTIFDAQEIPNLGPYQARVGFQAANTAANYADFDVDNINVQFTGQRLAGTLSFGSVNFVANESDGVAFITINRTGGSSGSVTIGFVSADGTARNGVNYTSVAGAITFAEGVTQQVVAIPLIDDGVADGNKTVNLYLSNPTLTAPLSPPIVSTLTIVNTDPVPPTVSPTVTKVYRAGTRRVAAFRLTFSQPLDRASAQDTSNYELIFPSASRAARTAARGASGSASRAYAFASAVLDPTGTVVTLSRGVLGRMHLPKLVQILVRGTPPAGVRNASGTFLAGTGGVSGTDALLTVRV</sequence>
<keyword evidence="3" id="KW-0106">Calcium</keyword>
<evidence type="ECO:0000256" key="2">
    <source>
        <dbReference type="ARBA" id="ARBA00022737"/>
    </source>
</evidence>